<proteinExistence type="predicted"/>
<evidence type="ECO:0000256" key="1">
    <source>
        <dbReference type="SAM" id="MobiDB-lite"/>
    </source>
</evidence>
<organism evidence="2 3">
    <name type="scientific">Ditylenchus dipsaci</name>
    <dbReference type="NCBI Taxonomy" id="166011"/>
    <lineage>
        <taxon>Eukaryota</taxon>
        <taxon>Metazoa</taxon>
        <taxon>Ecdysozoa</taxon>
        <taxon>Nematoda</taxon>
        <taxon>Chromadorea</taxon>
        <taxon>Rhabditida</taxon>
        <taxon>Tylenchina</taxon>
        <taxon>Tylenchomorpha</taxon>
        <taxon>Sphaerularioidea</taxon>
        <taxon>Anguinidae</taxon>
        <taxon>Anguininae</taxon>
        <taxon>Ditylenchus</taxon>
    </lineage>
</organism>
<keyword evidence="2" id="KW-1185">Reference proteome</keyword>
<name>A0A915EJZ2_9BILA</name>
<feature type="compositionally biased region" description="Polar residues" evidence="1">
    <location>
        <begin position="126"/>
        <end position="136"/>
    </location>
</feature>
<accession>A0A915EJZ2</accession>
<reference evidence="3" key="1">
    <citation type="submission" date="2022-11" db="UniProtKB">
        <authorList>
            <consortium name="WormBaseParasite"/>
        </authorList>
    </citation>
    <scope>IDENTIFICATION</scope>
</reference>
<dbReference type="Proteomes" id="UP000887574">
    <property type="component" value="Unplaced"/>
</dbReference>
<evidence type="ECO:0000313" key="3">
    <source>
        <dbReference type="WBParaSite" id="jg7104"/>
    </source>
</evidence>
<sequence>MMLKICNEIYENFSVSQSNANLYNVEIEAEESEQDTKDDSFDNFNENIETADFFTNPNSETTKEAAVVQEDGLMILANVSSNISVGSNSFGKDDSEVLLKLSDQIPHRDLDYSSSEEPFVPPTPSIPQSESSLLLV</sequence>
<dbReference type="WBParaSite" id="jg7104">
    <property type="protein sequence ID" value="jg7104"/>
    <property type="gene ID" value="jg7104"/>
</dbReference>
<protein>
    <submittedName>
        <fullName evidence="3">Uncharacterized protein</fullName>
    </submittedName>
</protein>
<dbReference type="AlphaFoldDB" id="A0A915EJZ2"/>
<evidence type="ECO:0000313" key="2">
    <source>
        <dbReference type="Proteomes" id="UP000887574"/>
    </source>
</evidence>
<feature type="region of interest" description="Disordered" evidence="1">
    <location>
        <begin position="109"/>
        <end position="136"/>
    </location>
</feature>